<dbReference type="PANTHER" id="PTHR38337">
    <property type="entry name" value="AGAP010540-PA"/>
    <property type="match status" value="1"/>
</dbReference>
<proteinExistence type="predicted"/>
<dbReference type="PANTHER" id="PTHR38337:SF1">
    <property type="entry name" value="GUSTATORY RECEPTOR"/>
    <property type="match status" value="1"/>
</dbReference>
<dbReference type="OrthoDB" id="6020333at2759"/>
<keyword evidence="1" id="KW-0812">Transmembrane</keyword>
<name>A0A443S5C0_9ACAR</name>
<feature type="non-terminal residue" evidence="2">
    <location>
        <position position="102"/>
    </location>
</feature>
<organism evidence="2 3">
    <name type="scientific">Leptotrombidium deliense</name>
    <dbReference type="NCBI Taxonomy" id="299467"/>
    <lineage>
        <taxon>Eukaryota</taxon>
        <taxon>Metazoa</taxon>
        <taxon>Ecdysozoa</taxon>
        <taxon>Arthropoda</taxon>
        <taxon>Chelicerata</taxon>
        <taxon>Arachnida</taxon>
        <taxon>Acari</taxon>
        <taxon>Acariformes</taxon>
        <taxon>Trombidiformes</taxon>
        <taxon>Prostigmata</taxon>
        <taxon>Anystina</taxon>
        <taxon>Parasitengona</taxon>
        <taxon>Trombiculoidea</taxon>
        <taxon>Trombiculidae</taxon>
        <taxon>Leptotrombidium</taxon>
    </lineage>
</organism>
<comment type="caution">
    <text evidence="2">The sequence shown here is derived from an EMBL/GenBank/DDBJ whole genome shotgun (WGS) entry which is preliminary data.</text>
</comment>
<keyword evidence="1" id="KW-0472">Membrane</keyword>
<dbReference type="Proteomes" id="UP000288716">
    <property type="component" value="Unassembled WGS sequence"/>
</dbReference>
<gene>
    <name evidence="2" type="ORF">B4U80_10590</name>
</gene>
<evidence type="ECO:0000313" key="3">
    <source>
        <dbReference type="Proteomes" id="UP000288716"/>
    </source>
</evidence>
<dbReference type="AlphaFoldDB" id="A0A443S5C0"/>
<evidence type="ECO:0000256" key="1">
    <source>
        <dbReference type="SAM" id="Phobius"/>
    </source>
</evidence>
<sequence length="102" mass="11775">MEDDRITIINDIDLSSSSAQTIADIGSAFVYIEAEGVPTDNSTGAILHYCKQKILKPYFTLLSVLGWRPLLFQWRHFEHYNIVKILNWCYTLLVIMFIITGY</sequence>
<protein>
    <submittedName>
        <fullName evidence="2">Uncharacterized protein</fullName>
    </submittedName>
</protein>
<reference evidence="2 3" key="1">
    <citation type="journal article" date="2018" name="Gigascience">
        <title>Genomes of trombidid mites reveal novel predicted allergens and laterally-transferred genes associated with secondary metabolism.</title>
        <authorList>
            <person name="Dong X."/>
            <person name="Chaisiri K."/>
            <person name="Xia D."/>
            <person name="Armstrong S.D."/>
            <person name="Fang Y."/>
            <person name="Donnelly M.J."/>
            <person name="Kadowaki T."/>
            <person name="McGarry J.W."/>
            <person name="Darby A.C."/>
            <person name="Makepeace B.L."/>
        </authorList>
    </citation>
    <scope>NUCLEOTIDE SEQUENCE [LARGE SCALE GENOMIC DNA]</scope>
    <source>
        <strain evidence="2">UoL-UT</strain>
    </source>
</reference>
<accession>A0A443S5C0</accession>
<dbReference type="VEuPathDB" id="VectorBase:LDEU009395"/>
<evidence type="ECO:0000313" key="2">
    <source>
        <dbReference type="EMBL" id="RWS22645.1"/>
    </source>
</evidence>
<feature type="transmembrane region" description="Helical" evidence="1">
    <location>
        <begin position="82"/>
        <end position="100"/>
    </location>
</feature>
<dbReference type="EMBL" id="NCKV01008243">
    <property type="protein sequence ID" value="RWS22645.1"/>
    <property type="molecule type" value="Genomic_DNA"/>
</dbReference>
<keyword evidence="3" id="KW-1185">Reference proteome</keyword>
<keyword evidence="1" id="KW-1133">Transmembrane helix</keyword>